<protein>
    <recommendedName>
        <fullName evidence="3">Integrase catalytic domain-containing protein</fullName>
    </recommendedName>
</protein>
<evidence type="ECO:0000313" key="2">
    <source>
        <dbReference type="Proteomes" id="UP001214530"/>
    </source>
</evidence>
<dbReference type="AlphaFoldDB" id="A0AAJ5W6N5"/>
<reference evidence="1" key="1">
    <citation type="submission" date="2023-03" db="EMBL/GenBank/DDBJ databases">
        <title>Andean soil-derived lignocellulolytic bacterial consortium as a source of novel taxa and putative plastic-active enzymes.</title>
        <authorList>
            <person name="Diaz-Garcia L."/>
            <person name="Chuvochina M."/>
            <person name="Feuerriegel G."/>
            <person name="Bunk B."/>
            <person name="Sproer C."/>
            <person name="Streit W.R."/>
            <person name="Rodriguez L.M."/>
            <person name="Overmann J."/>
            <person name="Jimenez D.J."/>
        </authorList>
    </citation>
    <scope>NUCLEOTIDE SEQUENCE</scope>
    <source>
        <strain evidence="1">MAG 3858</strain>
    </source>
</reference>
<accession>A0AAJ5W6N5</accession>
<evidence type="ECO:0000313" key="1">
    <source>
        <dbReference type="EMBL" id="WEK18191.1"/>
    </source>
</evidence>
<organism evidence="1 2">
    <name type="scientific">Candidatus Pedobacter colombiensis</name>
    <dbReference type="NCBI Taxonomy" id="3121371"/>
    <lineage>
        <taxon>Bacteria</taxon>
        <taxon>Pseudomonadati</taxon>
        <taxon>Bacteroidota</taxon>
        <taxon>Sphingobacteriia</taxon>
        <taxon>Sphingobacteriales</taxon>
        <taxon>Sphingobacteriaceae</taxon>
        <taxon>Pedobacter</taxon>
    </lineage>
</organism>
<sequence length="692" mass="78791">MQFYNNTLCISYGELVGRSAKPNLVGANAFISKYDYINLSKSGKLIAVRRGGRGTEALYDFESLPMPVKNAVALKYKDILKSAQQEPIKQLLVSDYKALGFFTNYVLPNGTHLKEDTIREYVATAVALNAIAFIISDTKAWRKALGGSSHQSGALKNLMLVFQSLQPKWGWKLPAGERALRDKINKYKLSGYESLISAKFCNVNAAKVFKDEQEGTLRRLMALAHNFDDVQVMKVYNMTAEAAGWKKISRTTVANKRNEWKVYVDAGSRGKVNHDNVHAMQVKRRAPKAPLLYWTIDGWDVELLYQQTLLNKDGHAITTYHNRLTVVVVLDPCQKYPIGYAIGTHETPALIRKAIRNAVKHTAELFGELHMVYQLQTDRYGKGGLTPFYEAVSTIYTPARAKNAKAKVIEPYFKYLNKNHCQLQKNWSGFGMTAKKEHQPNIELLNKTRHSFPDRDGCTAQIEAMIRAERALRASAYIDSYKVLGEDQRLILSKAEFLYRLGESSGYTNRLNGNGITFQLDKRKYTYDSFDPEFRKKRTQDWQIRYDPDQLDIVLATSGDGSLRFMLTEKYEQPMALAERITGDQSELDKINRYNRGWITDILDTQSADYASIAELMDRVPAAQETLGKLLITDSNGQHKDHKSQVRIGQKAERLLIRQEQKAKKDIAEVQLRKREAYLNSRVDLNDFLTNN</sequence>
<dbReference type="Proteomes" id="UP001214530">
    <property type="component" value="Chromosome"/>
</dbReference>
<evidence type="ECO:0008006" key="3">
    <source>
        <dbReference type="Google" id="ProtNLM"/>
    </source>
</evidence>
<proteinExistence type="predicted"/>
<dbReference type="EMBL" id="CP119313">
    <property type="protein sequence ID" value="WEK18191.1"/>
    <property type="molecule type" value="Genomic_DNA"/>
</dbReference>
<gene>
    <name evidence="1" type="ORF">P0Y49_15475</name>
</gene>
<name>A0AAJ5W6N5_9SPHI</name>